<gene>
    <name evidence="2" type="ORF">BZB76_6025</name>
</gene>
<keyword evidence="3" id="KW-1185">Reference proteome</keyword>
<evidence type="ECO:0000313" key="3">
    <source>
        <dbReference type="Proteomes" id="UP000274601"/>
    </source>
</evidence>
<dbReference type="PANTHER" id="PTHR47197:SF3">
    <property type="entry name" value="DIHYDRO-HEME D1 DEHYDROGENASE"/>
    <property type="match status" value="1"/>
</dbReference>
<dbReference type="AlphaFoldDB" id="A0A495QB15"/>
<dbReference type="InterPro" id="IPR051200">
    <property type="entry name" value="Host-pathogen_enzymatic-act"/>
</dbReference>
<dbReference type="PANTHER" id="PTHR47197">
    <property type="entry name" value="PROTEIN NIRF"/>
    <property type="match status" value="1"/>
</dbReference>
<dbReference type="Proteomes" id="UP000274601">
    <property type="component" value="Unassembled WGS sequence"/>
</dbReference>
<dbReference type="SUPFAM" id="SSF63825">
    <property type="entry name" value="YWTD domain"/>
    <property type="match status" value="1"/>
</dbReference>
<dbReference type="InterPro" id="IPR015943">
    <property type="entry name" value="WD40/YVTN_repeat-like_dom_sf"/>
</dbReference>
<proteinExistence type="predicted"/>
<dbReference type="OrthoDB" id="504981at2"/>
<evidence type="ECO:0000256" key="1">
    <source>
        <dbReference type="SAM" id="SignalP"/>
    </source>
</evidence>
<feature type="signal peptide" evidence="1">
    <location>
        <begin position="1"/>
        <end position="24"/>
    </location>
</feature>
<keyword evidence="1" id="KW-0732">Signal</keyword>
<reference evidence="2 3" key="1">
    <citation type="submission" date="2018-10" db="EMBL/GenBank/DDBJ databases">
        <title>Genomic Encyclopedia of Archaeal and Bacterial Type Strains, Phase II (KMG-II): from individual species to whole genera.</title>
        <authorList>
            <person name="Goeker M."/>
        </authorList>
    </citation>
    <scope>NUCLEOTIDE SEQUENCE [LARGE SCALE GENOMIC DNA]</scope>
    <source>
        <strain evidence="2 3">DSM 43383</strain>
    </source>
</reference>
<accession>A0A495QB15</accession>
<evidence type="ECO:0000313" key="2">
    <source>
        <dbReference type="EMBL" id="RKS68888.1"/>
    </source>
</evidence>
<dbReference type="RefSeq" id="WP_121437718.1">
    <property type="nucleotide sequence ID" value="NZ_RBWU01000007.1"/>
</dbReference>
<organism evidence="2 3">
    <name type="scientific">Actinomadura pelletieri DSM 43383</name>
    <dbReference type="NCBI Taxonomy" id="1120940"/>
    <lineage>
        <taxon>Bacteria</taxon>
        <taxon>Bacillati</taxon>
        <taxon>Actinomycetota</taxon>
        <taxon>Actinomycetes</taxon>
        <taxon>Streptosporangiales</taxon>
        <taxon>Thermomonosporaceae</taxon>
        <taxon>Actinomadura</taxon>
    </lineage>
</organism>
<sequence>MWSRILTTALIVGLLCPLGTSARAETAPPDRIPLPAGFQPEGIAAGPGPVAFLGSRATGQIYRADLTTGEGKIINKGPGTPSLGMKVKDNRLYVAGGRAGDARVLDTESGEVLQSFKLTTKTAFINDVIVAGDGAWFTDSTNQALYRIPLEGSGPVKTLPLSGDIVYKEGFNGNGIAVAPDGRSLILMQSNVGKVFKVDPETGVGKAIDLHGETLTAGDGILADGRTLYAVQNALNSVAVIELNEDATEGRVTKKLTDPRFDVPTTVAKAGDMLYLPNARFSTPPTPQTPYDIIAIKP</sequence>
<dbReference type="Gene3D" id="2.130.10.10">
    <property type="entry name" value="YVTN repeat-like/Quinoprotein amine dehydrogenase"/>
    <property type="match status" value="1"/>
</dbReference>
<dbReference type="EMBL" id="RBWU01000007">
    <property type="protein sequence ID" value="RKS68888.1"/>
    <property type="molecule type" value="Genomic_DNA"/>
</dbReference>
<comment type="caution">
    <text evidence="2">The sequence shown here is derived from an EMBL/GenBank/DDBJ whole genome shotgun (WGS) entry which is preliminary data.</text>
</comment>
<name>A0A495QB15_9ACTN</name>
<feature type="chain" id="PRO_5019741289" evidence="1">
    <location>
        <begin position="25"/>
        <end position="298"/>
    </location>
</feature>
<protein>
    <submittedName>
        <fullName evidence="2">Sugar lactone lactonase YvrE</fullName>
    </submittedName>
</protein>